<dbReference type="InterPro" id="IPR036866">
    <property type="entry name" value="RibonucZ/Hydroxyglut_hydro"/>
</dbReference>
<dbReference type="PANTHER" id="PTHR28283:SF1">
    <property type="entry name" value="3',5'-CYCLIC-NUCLEOTIDE PHOSPHODIESTERASE 1"/>
    <property type="match status" value="1"/>
</dbReference>
<evidence type="ECO:0000256" key="1">
    <source>
        <dbReference type="SAM" id="MobiDB-lite"/>
    </source>
</evidence>
<sequence length="377" mass="40902">MGAAFEIVVVGCGGGPDETNLSSYLLKAADAFWQDGIVSLEAGSGVGTLQRLLSSNPRLFQGEDTEDAAQGPAITAAQVYSYISDYLITHTHNDHICSLVLSGGSHSGVRKRIRALPCVVDNLQETVFNDKLWPSLASFNEVSDDAHKYLYKPLQHNGEHVEIGHGLSARAMPISHGCTSAGKLYESTAFFVRNDVAEKEFLFFGDVEPDSVSQKPQTRAVWRTAARLIPDELDTIFLECSYRASRPMSALFGHLSPPHVAAELRTLAHEVVEAKQRRASDASFRSAASHNGTNGDSDGSSRPRKRPKVVAAAGDGELTGALRGVRVYIIHCKEQVSLDDDRPTPDAIAEEIRQHLLSGPDLGVEIVAVRQGMRLVF</sequence>
<feature type="region of interest" description="Disordered" evidence="1">
    <location>
        <begin position="278"/>
        <end position="312"/>
    </location>
</feature>
<dbReference type="CDD" id="cd07735">
    <property type="entry name" value="class_II_PDE_MBL-fold"/>
    <property type="match status" value="1"/>
</dbReference>
<dbReference type="FunCoup" id="A0A165IY72">
    <property type="interactions" value="53"/>
</dbReference>
<keyword evidence="3" id="KW-1185">Reference proteome</keyword>
<dbReference type="GO" id="GO:0006198">
    <property type="term" value="P:cAMP catabolic process"/>
    <property type="evidence" value="ECO:0007669"/>
    <property type="project" value="InterPro"/>
</dbReference>
<dbReference type="PANTHER" id="PTHR28283">
    <property type="entry name" value="3',5'-CYCLIC-NUCLEOTIDE PHOSPHODIESTERASE 1"/>
    <property type="match status" value="1"/>
</dbReference>
<accession>A0A165IY72</accession>
<dbReference type="AlphaFoldDB" id="A0A165IY72"/>
<protein>
    <submittedName>
        <fullName evidence="2">Cyclic-AMP phosphodiesterase</fullName>
    </submittedName>
</protein>
<dbReference type="InterPro" id="IPR000396">
    <property type="entry name" value="Pdiesterase2"/>
</dbReference>
<dbReference type="EMBL" id="KV425979">
    <property type="protein sequence ID" value="KZV94048.1"/>
    <property type="molecule type" value="Genomic_DNA"/>
</dbReference>
<evidence type="ECO:0000313" key="3">
    <source>
        <dbReference type="Proteomes" id="UP000077266"/>
    </source>
</evidence>
<dbReference type="STRING" id="1314781.A0A165IY72"/>
<dbReference type="Gene3D" id="3.60.15.10">
    <property type="entry name" value="Ribonuclease Z/Hydroxyacylglutathione hydrolase-like"/>
    <property type="match status" value="1"/>
</dbReference>
<dbReference type="GO" id="GO:1902660">
    <property type="term" value="P:negative regulation of glucose mediated signaling pathway"/>
    <property type="evidence" value="ECO:0007669"/>
    <property type="project" value="TreeGrafter"/>
</dbReference>
<dbReference type="InParanoid" id="A0A165IY72"/>
<proteinExistence type="predicted"/>
<feature type="compositionally biased region" description="Polar residues" evidence="1">
    <location>
        <begin position="290"/>
        <end position="300"/>
    </location>
</feature>
<reference evidence="2 3" key="1">
    <citation type="journal article" date="2016" name="Mol. Biol. Evol.">
        <title>Comparative Genomics of Early-Diverging Mushroom-Forming Fungi Provides Insights into the Origins of Lignocellulose Decay Capabilities.</title>
        <authorList>
            <person name="Nagy L.G."/>
            <person name="Riley R."/>
            <person name="Tritt A."/>
            <person name="Adam C."/>
            <person name="Daum C."/>
            <person name="Floudas D."/>
            <person name="Sun H."/>
            <person name="Yadav J.S."/>
            <person name="Pangilinan J."/>
            <person name="Larsson K.H."/>
            <person name="Matsuura K."/>
            <person name="Barry K."/>
            <person name="Labutti K."/>
            <person name="Kuo R."/>
            <person name="Ohm R.A."/>
            <person name="Bhattacharya S.S."/>
            <person name="Shirouzu T."/>
            <person name="Yoshinaga Y."/>
            <person name="Martin F.M."/>
            <person name="Grigoriev I.V."/>
            <person name="Hibbett D.S."/>
        </authorList>
    </citation>
    <scope>NUCLEOTIDE SEQUENCE [LARGE SCALE GENOMIC DNA]</scope>
    <source>
        <strain evidence="2 3">HHB12029</strain>
    </source>
</reference>
<dbReference type="Proteomes" id="UP000077266">
    <property type="component" value="Unassembled WGS sequence"/>
</dbReference>
<dbReference type="OrthoDB" id="258495at2759"/>
<dbReference type="PRINTS" id="PR00388">
    <property type="entry name" value="PDIESTERASE2"/>
</dbReference>
<gene>
    <name evidence="2" type="ORF">EXIGLDRAFT_645512</name>
</gene>
<evidence type="ECO:0000313" key="2">
    <source>
        <dbReference type="EMBL" id="KZV94048.1"/>
    </source>
</evidence>
<dbReference type="Pfam" id="PF02112">
    <property type="entry name" value="PDEase_II"/>
    <property type="match status" value="1"/>
</dbReference>
<name>A0A165IY72_EXIGL</name>
<organism evidence="2 3">
    <name type="scientific">Exidia glandulosa HHB12029</name>
    <dbReference type="NCBI Taxonomy" id="1314781"/>
    <lineage>
        <taxon>Eukaryota</taxon>
        <taxon>Fungi</taxon>
        <taxon>Dikarya</taxon>
        <taxon>Basidiomycota</taxon>
        <taxon>Agaricomycotina</taxon>
        <taxon>Agaricomycetes</taxon>
        <taxon>Auriculariales</taxon>
        <taxon>Exidiaceae</taxon>
        <taxon>Exidia</taxon>
    </lineage>
</organism>
<dbReference type="GO" id="GO:0004115">
    <property type="term" value="F:3',5'-cyclic-AMP phosphodiesterase activity"/>
    <property type="evidence" value="ECO:0007669"/>
    <property type="project" value="InterPro"/>
</dbReference>
<dbReference type="SUPFAM" id="SSF56281">
    <property type="entry name" value="Metallo-hydrolase/oxidoreductase"/>
    <property type="match status" value="1"/>
</dbReference>
<dbReference type="GO" id="GO:0047555">
    <property type="term" value="F:3',5'-cyclic-GMP phosphodiesterase activity"/>
    <property type="evidence" value="ECO:0007669"/>
    <property type="project" value="TreeGrafter"/>
</dbReference>